<dbReference type="RefSeq" id="WP_328984337.1">
    <property type="nucleotide sequence ID" value="NZ_CP121472.1"/>
</dbReference>
<dbReference type="PANTHER" id="PTHR41317">
    <property type="entry name" value="PD-(D_E)XK NUCLEASE FAMILY TRANSPOSASE"/>
    <property type="match status" value="1"/>
</dbReference>
<proteinExistence type="predicted"/>
<evidence type="ECO:0000313" key="1">
    <source>
        <dbReference type="EMBL" id="WPL18584.1"/>
    </source>
</evidence>
<reference evidence="1 2" key="1">
    <citation type="journal article" date="2023" name="Microorganisms">
        <title>Thiorhodovibrio frisius and Trv. litoralis spp. nov., Two Novel Members from a Clade of Fastidious Purple Sulfur Bacteria That Exhibit Unique Red-Shifted Light-Harvesting Capabilities.</title>
        <authorList>
            <person name="Methner A."/>
            <person name="Kuzyk S.B."/>
            <person name="Petersen J."/>
            <person name="Bauer S."/>
            <person name="Brinkmann H."/>
            <person name="Sichau K."/>
            <person name="Wanner G."/>
            <person name="Wolf J."/>
            <person name="Neumann-Schaal M."/>
            <person name="Henke P."/>
            <person name="Tank M."/>
            <person name="Sproer C."/>
            <person name="Bunk B."/>
            <person name="Overmann J."/>
        </authorList>
    </citation>
    <scope>NUCLEOTIDE SEQUENCE [LARGE SCALE GENOMIC DNA]</scope>
    <source>
        <strain evidence="1 2">DSM 6702</strain>
    </source>
</reference>
<organism evidence="1 2">
    <name type="scientific">Thiorhodovibrio winogradskyi</name>
    <dbReference type="NCBI Taxonomy" id="77007"/>
    <lineage>
        <taxon>Bacteria</taxon>
        <taxon>Pseudomonadati</taxon>
        <taxon>Pseudomonadota</taxon>
        <taxon>Gammaproteobacteria</taxon>
        <taxon>Chromatiales</taxon>
        <taxon>Chromatiaceae</taxon>
        <taxon>Thiorhodovibrio</taxon>
    </lineage>
</organism>
<dbReference type="InterPro" id="IPR010106">
    <property type="entry name" value="RpnA"/>
</dbReference>
<dbReference type="Pfam" id="PF12784">
    <property type="entry name" value="PDDEXK_2"/>
    <property type="match status" value="1"/>
</dbReference>
<sequence length="290" mass="33210">MPAAQTISDLLDPKNDYVFFRVFSEEPELLVDLINAVRVDEPPIVAVTLLDARLSPERLSGKRLILDLKAVDEQGRRYNVEMQVRSFGVWSARGILYLARVISEQLEAGEEYHKLKPVIGIHLLDFNLFKEPEHEDQALWCFELRDAKRPEVRLGRELQLNIVELRKADKLQQLPERLSAWIAYFEHWREEVTMSKLTHPPVQQAYAKLQTLSADEQARYWAESRAKALSDEATLLFEAREEGEKEGRRQSAMAMLRRTQLDDATVAELTGLSLADVQGLRMGSIEGIKG</sequence>
<dbReference type="PANTHER" id="PTHR41317:SF1">
    <property type="entry name" value="PD-(D_E)XK NUCLEASE FAMILY TRANSPOSASE"/>
    <property type="match status" value="1"/>
</dbReference>
<dbReference type="NCBIfam" id="TIGR01784">
    <property type="entry name" value="T_den_put_tspse"/>
    <property type="match status" value="1"/>
</dbReference>
<evidence type="ECO:0000313" key="2">
    <source>
        <dbReference type="Proteomes" id="UP001432180"/>
    </source>
</evidence>
<gene>
    <name evidence="1" type="ORF">Thiowin_03658</name>
</gene>
<dbReference type="Proteomes" id="UP001432180">
    <property type="component" value="Chromosome"/>
</dbReference>
<keyword evidence="2" id="KW-1185">Reference proteome</keyword>
<accession>A0ABZ0SE52</accession>
<name>A0ABZ0SE52_9GAMM</name>
<dbReference type="EMBL" id="CP121472">
    <property type="protein sequence ID" value="WPL18584.1"/>
    <property type="molecule type" value="Genomic_DNA"/>
</dbReference>
<protein>
    <submittedName>
        <fullName evidence="1">PD-(D/E)XK nuclease family transposase</fullName>
    </submittedName>
</protein>